<dbReference type="NCBIfam" id="TIGR01733">
    <property type="entry name" value="AA-adenyl-dom"/>
    <property type="match status" value="1"/>
</dbReference>
<keyword evidence="5" id="KW-0436">Ligase</keyword>
<dbReference type="GO" id="GO:0031177">
    <property type="term" value="F:phosphopantetheine binding"/>
    <property type="evidence" value="ECO:0007669"/>
    <property type="project" value="InterPro"/>
</dbReference>
<evidence type="ECO:0000256" key="4">
    <source>
        <dbReference type="ARBA" id="ARBA00022553"/>
    </source>
</evidence>
<evidence type="ECO:0000256" key="1">
    <source>
        <dbReference type="ARBA" id="ARBA00001957"/>
    </source>
</evidence>
<dbReference type="InterPro" id="IPR036736">
    <property type="entry name" value="ACP-like_sf"/>
</dbReference>
<feature type="domain" description="Carrier" evidence="8">
    <location>
        <begin position="1065"/>
        <end position="1140"/>
    </location>
</feature>
<dbReference type="Gene3D" id="2.30.38.10">
    <property type="entry name" value="Luciferase, Domain 3"/>
    <property type="match status" value="1"/>
</dbReference>
<dbReference type="Pfam" id="PF13193">
    <property type="entry name" value="AMP-binding_C"/>
    <property type="match status" value="1"/>
</dbReference>
<dbReference type="InterPro" id="IPR020806">
    <property type="entry name" value="PKS_PP-bd"/>
</dbReference>
<proteinExistence type="inferred from homology"/>
<feature type="domain" description="Carrier" evidence="8">
    <location>
        <begin position="9"/>
        <end position="84"/>
    </location>
</feature>
<dbReference type="FunFam" id="3.30.300.30:FF:000010">
    <property type="entry name" value="Enterobactin synthetase component F"/>
    <property type="match status" value="1"/>
</dbReference>
<evidence type="ECO:0000256" key="2">
    <source>
        <dbReference type="ARBA" id="ARBA00006432"/>
    </source>
</evidence>
<keyword evidence="4" id="KW-0597">Phosphoprotein</keyword>
<dbReference type="PANTHER" id="PTHR45527:SF14">
    <property type="entry name" value="PLIPASTATIN SYNTHASE SUBUNIT B"/>
    <property type="match status" value="1"/>
</dbReference>
<dbReference type="FunFam" id="3.40.50.12780:FF:000012">
    <property type="entry name" value="Non-ribosomal peptide synthetase"/>
    <property type="match status" value="1"/>
</dbReference>
<dbReference type="KEGG" id="cchl:FPL14_25635"/>
<dbReference type="InterPro" id="IPR010071">
    <property type="entry name" value="AA_adenyl_dom"/>
</dbReference>
<dbReference type="Gene3D" id="3.40.50.980">
    <property type="match status" value="2"/>
</dbReference>
<dbReference type="EMBL" id="CP041969">
    <property type="protein sequence ID" value="QMV44167.1"/>
    <property type="molecule type" value="Genomic_DNA"/>
</dbReference>
<evidence type="ECO:0000256" key="7">
    <source>
        <dbReference type="ARBA" id="ARBA00023268"/>
    </source>
</evidence>
<comment type="cofactor">
    <cofactor evidence="1">
        <name>pantetheine 4'-phosphate</name>
        <dbReference type="ChEBI" id="CHEBI:47942"/>
    </cofactor>
</comment>
<dbReference type="Pfam" id="PF00550">
    <property type="entry name" value="PP-binding"/>
    <property type="match status" value="2"/>
</dbReference>
<evidence type="ECO:0000313" key="9">
    <source>
        <dbReference type="EMBL" id="QMV44167.1"/>
    </source>
</evidence>
<sequence length="1360" mass="153011">MMLSKPFMPPESRLQIALAEIWQDVLQADRIGIDHDFFELGGHSLKAAQLVQTVHKKLRIELTLSEIFSSPTIKELAMRLENRTESILAPIVPTKSRDYYSLSSAQNRLYILNKFEGIGTTYHLPVAFVAEGTIDPIRFEQAVHALIARHESLRSTFDLVDGVPMQMIHEQTAFRLESFDGNIASMEETLEKFIRPFDFDRAPLMRAGLKERADGRQLILFDMHHLVSDGVSMGVLVREFVELYTGRELPALHVQYKDYTAWQKEQLTAPPLLKQQRYWLNVFADGVPALNLPTDFKRPTVKSYEGNLLPFSLTAEQTHALKKMAGDSKTTMYMVMLAMFNVLLAKYSGQEDIVVGSPVSGRSHTDVNGLIGMFVNTIPFRNYPSADKTFQEFLQELKTNAIHAYDNQDYPFEELVGNLQVNRDLSRNPLFDVMFVMQNMDIPDLKLDGIKLERVTMPHSHAKFDLALEVVEQADTLSCHFEYCTRLFTAETVQRFISHFQAIISSVLTDPHKRIGDIEMISTQERHRILREFNDTAYDFPSNETLHQWVEAQAELRPEGVALLYGHTRLTYAELNAKANQLARVLSKNGAGRDRIVAVIAERSPEMMIALLAISKAGGAYLPVSPENPGDRIDYMLKDSEAVILLAQERWMAELAPRITYSGMKIRLDDPSHFEGDASNLPQEASPRDLAYMIYTSGSTGNPKGVMIEHRAVANRIHWMQRQYPIGPGDVILQKTAFTFDVSVWELFWWSLAGATVCFLEPGGEKDPDKIVQAIGRYKVTTMHFVPSMLHLFLDYLERRADLENSAVSSLASLKQVFASGEALPIQQANRFYELFRTRMATAAKLINLYGPTEAAIDVTYYDCVPDDQADAIPIGKPIANIQLVIVNSHNGLQPAGIPGELCIAGVGLARGYMNRPELTAEKFVSNPFAPGTLMYRTGDLARWLPDGNIEYMGRLDHQVKLRGYRIELGEIEAGLLRNKEIAEAVVLVKDTPQGDKKLCAFFVSRQELDAAAVRQNLSRLLPDYMIPSSYTRVDAMPLTASGKADRNALAKLELNLQSNQDYVAPQNEIEEKLAGIWKELLNVDRVGIRDQFFDIGGHSLLLLRMHAMLDGEYPGKVKVTDLFAYPTIEKLAEFLAPIRAGSESETSLAYIELPGEFFSGGQELQETGTAFKIQLDETVSKDLIRAGNELNGGLEPILFALYAYLFAQVTKKFDNGINVGVSDQKIYPVEVDLRQIGHFSSLAQTFARVKDDILKSGNGFEWSDVAKQRPSPPEKRISALIYDADLYAAQTRATESFDLIVSYRIATNQIVLFCDYNGRRLRKEKVMQLIQGYAKLTRWFVSQYSSDRKVSAARDGGTV</sequence>
<keyword evidence="10" id="KW-1185">Reference proteome</keyword>
<dbReference type="Gene3D" id="3.30.300.30">
    <property type="match status" value="1"/>
</dbReference>
<dbReference type="PROSITE" id="PS00012">
    <property type="entry name" value="PHOSPHOPANTETHEINE"/>
    <property type="match status" value="1"/>
</dbReference>
<dbReference type="GO" id="GO:0008610">
    <property type="term" value="P:lipid biosynthetic process"/>
    <property type="evidence" value="ECO:0007669"/>
    <property type="project" value="UniProtKB-ARBA"/>
</dbReference>
<dbReference type="RefSeq" id="WP_182300402.1">
    <property type="nucleotide sequence ID" value="NZ_CP041969.1"/>
</dbReference>
<dbReference type="CDD" id="cd19531">
    <property type="entry name" value="LCL_NRPS-like"/>
    <property type="match status" value="1"/>
</dbReference>
<dbReference type="InterPro" id="IPR023213">
    <property type="entry name" value="CAT-like_dom_sf"/>
</dbReference>
<dbReference type="SMART" id="SM00823">
    <property type="entry name" value="PKS_PP"/>
    <property type="match status" value="2"/>
</dbReference>
<dbReference type="FunFam" id="1.10.1200.10:FF:000005">
    <property type="entry name" value="Nonribosomal peptide synthetase 1"/>
    <property type="match status" value="2"/>
</dbReference>
<evidence type="ECO:0000313" key="10">
    <source>
        <dbReference type="Proteomes" id="UP000515679"/>
    </source>
</evidence>
<dbReference type="SUPFAM" id="SSF56801">
    <property type="entry name" value="Acetyl-CoA synthetase-like"/>
    <property type="match status" value="1"/>
</dbReference>
<evidence type="ECO:0000256" key="5">
    <source>
        <dbReference type="ARBA" id="ARBA00022598"/>
    </source>
</evidence>
<dbReference type="InterPro" id="IPR025110">
    <property type="entry name" value="AMP-bd_C"/>
</dbReference>
<dbReference type="FunFam" id="3.40.50.980:FF:000001">
    <property type="entry name" value="Non-ribosomal peptide synthetase"/>
    <property type="match status" value="1"/>
</dbReference>
<evidence type="ECO:0000256" key="6">
    <source>
        <dbReference type="ARBA" id="ARBA00023194"/>
    </source>
</evidence>
<dbReference type="Pfam" id="PF00501">
    <property type="entry name" value="AMP-binding"/>
    <property type="match status" value="1"/>
</dbReference>
<dbReference type="Gene3D" id="1.10.1200.10">
    <property type="entry name" value="ACP-like"/>
    <property type="match status" value="2"/>
</dbReference>
<dbReference type="InterPro" id="IPR006162">
    <property type="entry name" value="Ppantetheine_attach_site"/>
</dbReference>
<dbReference type="GO" id="GO:0044550">
    <property type="term" value="P:secondary metabolite biosynthetic process"/>
    <property type="evidence" value="ECO:0007669"/>
    <property type="project" value="UniProtKB-ARBA"/>
</dbReference>
<dbReference type="SUPFAM" id="SSF47336">
    <property type="entry name" value="ACP-like"/>
    <property type="match status" value="2"/>
</dbReference>
<name>A0A7G5C4N3_9BACL</name>
<dbReference type="GO" id="GO:0005829">
    <property type="term" value="C:cytosol"/>
    <property type="evidence" value="ECO:0007669"/>
    <property type="project" value="TreeGrafter"/>
</dbReference>
<dbReference type="InterPro" id="IPR020845">
    <property type="entry name" value="AMP-binding_CS"/>
</dbReference>
<dbReference type="InterPro" id="IPR045851">
    <property type="entry name" value="AMP-bd_C_sf"/>
</dbReference>
<keyword evidence="6" id="KW-0045">Antibiotic biosynthesis</keyword>
<organism evidence="9 10">
    <name type="scientific">Cohnella cholangitidis</name>
    <dbReference type="NCBI Taxonomy" id="2598458"/>
    <lineage>
        <taxon>Bacteria</taxon>
        <taxon>Bacillati</taxon>
        <taxon>Bacillota</taxon>
        <taxon>Bacilli</taxon>
        <taxon>Bacillales</taxon>
        <taxon>Paenibacillaceae</taxon>
        <taxon>Cohnella</taxon>
    </lineage>
</organism>
<dbReference type="PANTHER" id="PTHR45527">
    <property type="entry name" value="NONRIBOSOMAL PEPTIDE SYNTHETASE"/>
    <property type="match status" value="1"/>
</dbReference>
<evidence type="ECO:0000259" key="8">
    <source>
        <dbReference type="PROSITE" id="PS50075"/>
    </source>
</evidence>
<dbReference type="Gene3D" id="3.30.559.30">
    <property type="entry name" value="Nonribosomal peptide synthetase, condensation domain"/>
    <property type="match status" value="1"/>
</dbReference>
<dbReference type="PROSITE" id="PS50075">
    <property type="entry name" value="CARRIER"/>
    <property type="match status" value="2"/>
</dbReference>
<dbReference type="GO" id="GO:0043041">
    <property type="term" value="P:amino acid activation for nonribosomal peptide biosynthetic process"/>
    <property type="evidence" value="ECO:0007669"/>
    <property type="project" value="TreeGrafter"/>
</dbReference>
<dbReference type="FunFam" id="2.30.38.10:FF:000001">
    <property type="entry name" value="Non-ribosomal peptide synthetase PvdI"/>
    <property type="match status" value="1"/>
</dbReference>
<keyword evidence="7" id="KW-0511">Multifunctional enzyme</keyword>
<gene>
    <name evidence="9" type="ORF">FPL14_25635</name>
</gene>
<dbReference type="Gene3D" id="3.30.559.10">
    <property type="entry name" value="Chloramphenicol acetyltransferase-like domain"/>
    <property type="match status" value="1"/>
</dbReference>
<protein>
    <submittedName>
        <fullName evidence="9">Amino acid adenylation domain-containing protein</fullName>
    </submittedName>
</protein>
<dbReference type="InterPro" id="IPR000873">
    <property type="entry name" value="AMP-dep_synth/lig_dom"/>
</dbReference>
<keyword evidence="3" id="KW-0596">Phosphopantetheine</keyword>
<reference evidence="9 10" key="1">
    <citation type="submission" date="2019-07" db="EMBL/GenBank/DDBJ databases">
        <authorList>
            <person name="Kim J.K."/>
            <person name="Cheong H.-M."/>
            <person name="Choi Y."/>
            <person name="Hwang K.J."/>
            <person name="Lee S."/>
            <person name="Choi C."/>
        </authorList>
    </citation>
    <scope>NUCLEOTIDE SEQUENCE [LARGE SCALE GENOMIC DNA]</scope>
    <source>
        <strain evidence="9 10">KS 22</strain>
    </source>
</reference>
<comment type="similarity">
    <text evidence="2">Belongs to the ATP-dependent AMP-binding enzyme family.</text>
</comment>
<dbReference type="SUPFAM" id="SSF52777">
    <property type="entry name" value="CoA-dependent acyltransferases"/>
    <property type="match status" value="2"/>
</dbReference>
<dbReference type="CDD" id="cd05930">
    <property type="entry name" value="A_NRPS"/>
    <property type="match status" value="1"/>
</dbReference>
<dbReference type="InterPro" id="IPR001242">
    <property type="entry name" value="Condensation_dom"/>
</dbReference>
<dbReference type="GO" id="GO:0016874">
    <property type="term" value="F:ligase activity"/>
    <property type="evidence" value="ECO:0007669"/>
    <property type="project" value="UniProtKB-KW"/>
</dbReference>
<dbReference type="Proteomes" id="UP000515679">
    <property type="component" value="Chromosome"/>
</dbReference>
<dbReference type="InterPro" id="IPR009081">
    <property type="entry name" value="PP-bd_ACP"/>
</dbReference>
<evidence type="ECO:0000256" key="3">
    <source>
        <dbReference type="ARBA" id="ARBA00022450"/>
    </source>
</evidence>
<dbReference type="FunFam" id="3.40.50.980:FF:000002">
    <property type="entry name" value="Enterobactin synthetase component F"/>
    <property type="match status" value="1"/>
</dbReference>
<dbReference type="PROSITE" id="PS00455">
    <property type="entry name" value="AMP_BINDING"/>
    <property type="match status" value="1"/>
</dbReference>
<dbReference type="Pfam" id="PF00668">
    <property type="entry name" value="Condensation"/>
    <property type="match status" value="1"/>
</dbReference>
<accession>A0A7G5C4N3</accession>
<dbReference type="GO" id="GO:0017000">
    <property type="term" value="P:antibiotic biosynthetic process"/>
    <property type="evidence" value="ECO:0007669"/>
    <property type="project" value="UniProtKB-KW"/>
</dbReference>